<organism evidence="7 8">
    <name type="scientific">Tegillarca granosa</name>
    <name type="common">Malaysian cockle</name>
    <name type="synonym">Anadara granosa</name>
    <dbReference type="NCBI Taxonomy" id="220873"/>
    <lineage>
        <taxon>Eukaryota</taxon>
        <taxon>Metazoa</taxon>
        <taxon>Spiralia</taxon>
        <taxon>Lophotrochozoa</taxon>
        <taxon>Mollusca</taxon>
        <taxon>Bivalvia</taxon>
        <taxon>Autobranchia</taxon>
        <taxon>Pteriomorphia</taxon>
        <taxon>Arcoida</taxon>
        <taxon>Arcoidea</taxon>
        <taxon>Arcidae</taxon>
        <taxon>Tegillarca</taxon>
    </lineage>
</organism>
<keyword evidence="6" id="KW-0645">Protease</keyword>
<dbReference type="SUPFAM" id="SSF55486">
    <property type="entry name" value="Metalloproteases ('zincins'), catalytic domain"/>
    <property type="match status" value="1"/>
</dbReference>
<protein>
    <recommendedName>
        <fullName evidence="6">Angiotensin-converting enzyme</fullName>
        <ecNumber evidence="6">3.4.-.-</ecNumber>
    </recommendedName>
</protein>
<dbReference type="EMBL" id="JARBDR010000793">
    <property type="protein sequence ID" value="KAJ8307470.1"/>
    <property type="molecule type" value="Genomic_DNA"/>
</dbReference>
<evidence type="ECO:0000256" key="1">
    <source>
        <dbReference type="ARBA" id="ARBA00008139"/>
    </source>
</evidence>
<comment type="similarity">
    <text evidence="1 5 6">Belongs to the peptidase M2 family.</text>
</comment>
<dbReference type="PROSITE" id="PS52011">
    <property type="entry name" value="PEPTIDASE_M2"/>
    <property type="match status" value="1"/>
</dbReference>
<keyword evidence="6" id="KW-0121">Carboxypeptidase</keyword>
<keyword evidence="6" id="KW-0482">Metalloprotease</keyword>
<name>A0ABQ9EVN5_TEGGR</name>
<dbReference type="EC" id="3.4.-.-" evidence="6"/>
<comment type="caution">
    <text evidence="5">Lacks conserved residue(s) required for the propagation of feature annotation.</text>
</comment>
<dbReference type="PANTHER" id="PTHR10514:SF27">
    <property type="entry name" value="ANGIOTENSIN-CONVERTING ENZYME"/>
    <property type="match status" value="1"/>
</dbReference>
<feature type="non-terminal residue" evidence="7">
    <location>
        <position position="493"/>
    </location>
</feature>
<keyword evidence="6" id="KW-0479">Metal-binding</keyword>
<keyword evidence="8" id="KW-1185">Reference proteome</keyword>
<keyword evidence="6" id="KW-0378">Hydrolase</keyword>
<keyword evidence="4 6" id="KW-0325">Glycoprotein</keyword>
<comment type="caution">
    <text evidence="7">The sequence shown here is derived from an EMBL/GenBank/DDBJ whole genome shotgun (WGS) entry which is preliminary data.</text>
</comment>
<evidence type="ECO:0000313" key="8">
    <source>
        <dbReference type="Proteomes" id="UP001217089"/>
    </source>
</evidence>
<evidence type="ECO:0000313" key="7">
    <source>
        <dbReference type="EMBL" id="KAJ8307470.1"/>
    </source>
</evidence>
<evidence type="ECO:0000256" key="5">
    <source>
        <dbReference type="PROSITE-ProRule" id="PRU01355"/>
    </source>
</evidence>
<gene>
    <name evidence="7" type="ORF">KUTeg_015554</name>
</gene>
<evidence type="ECO:0000256" key="3">
    <source>
        <dbReference type="ARBA" id="ARBA00023157"/>
    </source>
</evidence>
<keyword evidence="6" id="KW-0862">Zinc</keyword>
<evidence type="ECO:0000256" key="4">
    <source>
        <dbReference type="ARBA" id="ARBA00023180"/>
    </source>
</evidence>
<keyword evidence="2" id="KW-0732">Signal</keyword>
<evidence type="ECO:0000256" key="6">
    <source>
        <dbReference type="RuleBase" id="RU361144"/>
    </source>
</evidence>
<evidence type="ECO:0000256" key="2">
    <source>
        <dbReference type="ARBA" id="ARBA00022729"/>
    </source>
</evidence>
<dbReference type="CDD" id="cd06461">
    <property type="entry name" value="M2_ACE"/>
    <property type="match status" value="1"/>
</dbReference>
<comment type="cofactor">
    <cofactor evidence="6">
        <name>Zn(2+)</name>
        <dbReference type="ChEBI" id="CHEBI:29105"/>
    </cofactor>
    <text evidence="6">Binds 1 zinc ion per subunit.</text>
</comment>
<dbReference type="Pfam" id="PF01401">
    <property type="entry name" value="Peptidase_M2"/>
    <property type="match status" value="1"/>
</dbReference>
<dbReference type="Proteomes" id="UP001217089">
    <property type="component" value="Unassembled WGS sequence"/>
</dbReference>
<proteinExistence type="inferred from homology"/>
<accession>A0ABQ9EVN5</accession>
<dbReference type="Gene3D" id="1.10.1370.30">
    <property type="match status" value="1"/>
</dbReference>
<sequence length="493" mass="58494">MLFREICNITTRNDLRYSDFEKEAAGNVSLFDWKHYSNYTIRRQFRAISDIGMDACPDNKILKRKSIYMSIKSVKRYPLNYTLTRLKDILASSRNYDELLAVWKRWRDESGKKMKTKYRQFVTAMNKAIKFSGYKDVGEYWRSWYEVDTFEDDMRNLFDELEPLYKELHGYVRNKLMKYYGAERFPDSGHIPAHLLGNMWAQFWHNIYDLVEPYPENFNTTYMWQLSDQFYTSMGLPKMPQEFWSESLLKKPDDREVVGIASAWDFGNRKDFRILQSTTVSEDQFLVLHHEMGHIVYFLAYKDQPFPFRAGANPGFHEAMGDLVHLSLNTPEHLKTIGIIVELPQDNKGDINYLMRMALEKIAFLPFGYLIDQWRWDVFRGTTSINNYNKKWWQLRYFISHVLQFQMHKALCDEIDHTGPLHRCNLYGQKDAGFLLSEMLKLGSSKHWQDALEVLTGERQISVRPLVEFFNPLLTWLREQNKGQSTGWTPECP</sequence>
<dbReference type="PANTHER" id="PTHR10514">
    <property type="entry name" value="ANGIOTENSIN-CONVERTING ENZYME"/>
    <property type="match status" value="1"/>
</dbReference>
<dbReference type="InterPro" id="IPR001548">
    <property type="entry name" value="Peptidase_M2"/>
</dbReference>
<dbReference type="PRINTS" id="PR00791">
    <property type="entry name" value="PEPDIPTASEA"/>
</dbReference>
<reference evidence="7 8" key="1">
    <citation type="submission" date="2022-12" db="EMBL/GenBank/DDBJ databases">
        <title>Chromosome-level genome of Tegillarca granosa.</title>
        <authorList>
            <person name="Kim J."/>
        </authorList>
    </citation>
    <scope>NUCLEOTIDE SEQUENCE [LARGE SCALE GENOMIC DNA]</scope>
    <source>
        <strain evidence="7">Teg-2019</strain>
        <tissue evidence="7">Adductor muscle</tissue>
    </source>
</reference>
<keyword evidence="3" id="KW-1015">Disulfide bond</keyword>